<evidence type="ECO:0000313" key="1">
    <source>
        <dbReference type="EMBL" id="BAY54169.1"/>
    </source>
</evidence>
<sequence>MEPLSLLAGAVTTYIIPKALEKVGEKVGEVALTKGSEMVQATRDAVQNKLKSTNTDGVLAIAEADPTEANLEMLETILLSQMKSDPDFATLLRDFVNRIQSQSPMLQVVLDSVRIKNSVEIGNIEQISEGSAAEQVVGRNLGVGGDLKIGDIRQSVHRKL</sequence>
<evidence type="ECO:0000313" key="2">
    <source>
        <dbReference type="Proteomes" id="UP000217895"/>
    </source>
</evidence>
<keyword evidence="2" id="KW-1185">Reference proteome</keyword>
<protein>
    <submittedName>
        <fullName evidence="1">Fis family transcriptional regulator</fullName>
    </submittedName>
</protein>
<accession>A0A1Z4JBM6</accession>
<reference evidence="1 2" key="1">
    <citation type="submission" date="2017-06" db="EMBL/GenBank/DDBJ databases">
        <title>Genome sequencing of cyanobaciteial culture collection at National Institute for Environmental Studies (NIES).</title>
        <authorList>
            <person name="Hirose Y."/>
            <person name="Shimura Y."/>
            <person name="Fujisawa T."/>
            <person name="Nakamura Y."/>
            <person name="Kawachi M."/>
        </authorList>
    </citation>
    <scope>NUCLEOTIDE SEQUENCE [LARGE SCALE GENOMIC DNA]</scope>
    <source>
        <strain evidence="1 2">NIES-2135</strain>
    </source>
</reference>
<dbReference type="AlphaFoldDB" id="A0A1Z4JBM6"/>
<organism evidence="1 2">
    <name type="scientific">Leptolyngbya boryana NIES-2135</name>
    <dbReference type="NCBI Taxonomy" id="1973484"/>
    <lineage>
        <taxon>Bacteria</taxon>
        <taxon>Bacillati</taxon>
        <taxon>Cyanobacteriota</taxon>
        <taxon>Cyanophyceae</taxon>
        <taxon>Leptolyngbyales</taxon>
        <taxon>Leptolyngbyaceae</taxon>
        <taxon>Leptolyngbya group</taxon>
        <taxon>Leptolyngbya</taxon>
    </lineage>
</organism>
<gene>
    <name evidence="1" type="ORF">NIES2135_09830</name>
</gene>
<dbReference type="Proteomes" id="UP000217895">
    <property type="component" value="Chromosome"/>
</dbReference>
<dbReference type="EMBL" id="AP018203">
    <property type="protein sequence ID" value="BAY54169.1"/>
    <property type="molecule type" value="Genomic_DNA"/>
</dbReference>
<proteinExistence type="predicted"/>
<name>A0A1Z4JBM6_LEPBY</name>